<feature type="domain" description="YbaK/aminoacyl-tRNA synthetase-associated" evidence="1">
    <location>
        <begin position="23"/>
        <end position="140"/>
    </location>
</feature>
<dbReference type="GO" id="GO:0002161">
    <property type="term" value="F:aminoacyl-tRNA deacylase activity"/>
    <property type="evidence" value="ECO:0007669"/>
    <property type="project" value="InterPro"/>
</dbReference>
<dbReference type="OrthoDB" id="1099907at2"/>
<comment type="caution">
    <text evidence="2">The sequence shown here is derived from an EMBL/GenBank/DDBJ whole genome shotgun (WGS) entry which is preliminary data.</text>
</comment>
<evidence type="ECO:0000259" key="1">
    <source>
        <dbReference type="Pfam" id="PF04073"/>
    </source>
</evidence>
<organism evidence="2 3">
    <name type="scientific">Marinisporobacter balticus</name>
    <dbReference type="NCBI Taxonomy" id="2018667"/>
    <lineage>
        <taxon>Bacteria</taxon>
        <taxon>Bacillati</taxon>
        <taxon>Bacillota</taxon>
        <taxon>Clostridia</taxon>
        <taxon>Peptostreptococcales</taxon>
        <taxon>Thermotaleaceae</taxon>
        <taxon>Marinisporobacter</taxon>
    </lineage>
</organism>
<keyword evidence="3" id="KW-1185">Reference proteome</keyword>
<dbReference type="EMBL" id="SLWV01000054">
    <property type="protein sequence ID" value="TCO67886.1"/>
    <property type="molecule type" value="Genomic_DNA"/>
</dbReference>
<dbReference type="SUPFAM" id="SSF55826">
    <property type="entry name" value="YbaK/ProRS associated domain"/>
    <property type="match status" value="1"/>
</dbReference>
<gene>
    <name evidence="2" type="ORF">EV214_1542</name>
</gene>
<dbReference type="CDD" id="cd04332">
    <property type="entry name" value="YbaK_like"/>
    <property type="match status" value="1"/>
</dbReference>
<dbReference type="AlphaFoldDB" id="A0A4R2KCE4"/>
<reference evidence="2 3" key="1">
    <citation type="submission" date="2019-03" db="EMBL/GenBank/DDBJ databases">
        <title>Genomic Encyclopedia of Type Strains, Phase IV (KMG-IV): sequencing the most valuable type-strain genomes for metagenomic binning, comparative biology and taxonomic classification.</title>
        <authorList>
            <person name="Goeker M."/>
        </authorList>
    </citation>
    <scope>NUCLEOTIDE SEQUENCE [LARGE SCALE GENOMIC DNA]</scope>
    <source>
        <strain evidence="2 3">DSM 102940</strain>
    </source>
</reference>
<proteinExistence type="predicted"/>
<dbReference type="InterPro" id="IPR036754">
    <property type="entry name" value="YbaK/aa-tRNA-synt-asso_dom_sf"/>
</dbReference>
<evidence type="ECO:0000313" key="2">
    <source>
        <dbReference type="EMBL" id="TCO67886.1"/>
    </source>
</evidence>
<dbReference type="PANTHER" id="PTHR30411">
    <property type="entry name" value="CYTOPLASMIC PROTEIN"/>
    <property type="match status" value="1"/>
</dbReference>
<sequence length="148" mass="16662">MDRLVTNLNKYNIEYEIINHSKKINTAQEGADYFGINIGQTAPTLILKTENGYYALIISGDYGRINFEIIKEMLKVQQVKLAKPTEVEQVTGYKIGSIPLINHGLPVIMDRQLNRFTYVYGGTGISHATLKISPNDIAKLNNVVSYIR</sequence>
<dbReference type="Proteomes" id="UP000294919">
    <property type="component" value="Unassembled WGS sequence"/>
</dbReference>
<name>A0A4R2KCE4_9FIRM</name>
<dbReference type="Pfam" id="PF04073">
    <property type="entry name" value="tRNA_edit"/>
    <property type="match status" value="1"/>
</dbReference>
<dbReference type="Gene3D" id="3.90.960.10">
    <property type="entry name" value="YbaK/aminoacyl-tRNA synthetase-associated domain"/>
    <property type="match status" value="1"/>
</dbReference>
<dbReference type="PANTHER" id="PTHR30411:SF1">
    <property type="entry name" value="CYTOPLASMIC PROTEIN"/>
    <property type="match status" value="1"/>
</dbReference>
<evidence type="ECO:0000313" key="3">
    <source>
        <dbReference type="Proteomes" id="UP000294919"/>
    </source>
</evidence>
<protein>
    <submittedName>
        <fullName evidence="2">Prolyl-tRNA editing enzyme YbaK/EbsC (Cys-tRNA(Pro) deacylase)</fullName>
    </submittedName>
</protein>
<dbReference type="RefSeq" id="WP_132248397.1">
    <property type="nucleotide sequence ID" value="NZ_SLWV01000054.1"/>
</dbReference>
<dbReference type="InterPro" id="IPR007214">
    <property type="entry name" value="YbaK/aa-tRNA-synth-assoc-dom"/>
</dbReference>
<accession>A0A4R2KCE4</accession>